<keyword evidence="2" id="KW-1185">Reference proteome</keyword>
<dbReference type="Proteomes" id="UP000002377">
    <property type="component" value="Chromosome"/>
</dbReference>
<dbReference type="EMBL" id="CP002028">
    <property type="protein sequence ID" value="ADG82123.1"/>
    <property type="molecule type" value="Genomic_DNA"/>
</dbReference>
<dbReference type="STRING" id="635013.TherJR_1261"/>
<dbReference type="InterPro" id="IPR002808">
    <property type="entry name" value="AdoCbi_amidolase"/>
</dbReference>
<dbReference type="RefSeq" id="WP_013120142.1">
    <property type="nucleotide sequence ID" value="NC_014152.1"/>
</dbReference>
<name>D5XEQ2_THEPJ</name>
<evidence type="ECO:0000313" key="2">
    <source>
        <dbReference type="Proteomes" id="UP000002377"/>
    </source>
</evidence>
<dbReference type="AlphaFoldDB" id="D5XEQ2"/>
<protein>
    <recommendedName>
        <fullName evidence="3">Adenosylcobinamide amidohydrolase</fullName>
    </recommendedName>
</protein>
<gene>
    <name evidence="1" type="ordered locus">TherJR_1261</name>
</gene>
<dbReference type="PANTHER" id="PTHR35336:SF5">
    <property type="entry name" value="ADENOSYLCOBINAMIDE AMIDOHYDROLASE"/>
    <property type="match status" value="1"/>
</dbReference>
<dbReference type="InterPro" id="IPR052209">
    <property type="entry name" value="CbiZ"/>
</dbReference>
<evidence type="ECO:0000313" key="1">
    <source>
        <dbReference type="EMBL" id="ADG82123.1"/>
    </source>
</evidence>
<dbReference type="Pfam" id="PF01955">
    <property type="entry name" value="CbiZ"/>
    <property type="match status" value="1"/>
</dbReference>
<evidence type="ECO:0008006" key="3">
    <source>
        <dbReference type="Google" id="ProtNLM"/>
    </source>
</evidence>
<dbReference type="OrthoDB" id="9767827at2"/>
<reference evidence="1 2" key="1">
    <citation type="submission" date="2010-05" db="EMBL/GenBank/DDBJ databases">
        <title>Complete sequence of Thermincola sp. JR.</title>
        <authorList>
            <consortium name="US DOE Joint Genome Institute"/>
            <person name="Lucas S."/>
            <person name="Copeland A."/>
            <person name="Lapidus A."/>
            <person name="Cheng J.-F."/>
            <person name="Bruce D."/>
            <person name="Goodwin L."/>
            <person name="Pitluck S."/>
            <person name="Chertkov O."/>
            <person name="Detter J.C."/>
            <person name="Han C."/>
            <person name="Tapia R."/>
            <person name="Land M."/>
            <person name="Hauser L."/>
            <person name="Kyrpides N."/>
            <person name="Mikhailova N."/>
            <person name="Hazen T.C."/>
            <person name="Woyke T."/>
        </authorList>
    </citation>
    <scope>NUCLEOTIDE SEQUENCE [LARGE SCALE GENOMIC DNA]</scope>
    <source>
        <strain evidence="1 2">JR</strain>
    </source>
</reference>
<dbReference type="KEGG" id="tjr:TherJR_1261"/>
<sequence>MLIYETKSGEKVYRMDNTIIVFFPGPRLVISTSRINGGIREDLEAVFNHCLPPEKCHVKNLPNGSAEQYLEQLAAKLHLPPKRTAGLLTAAGMENIAIKAAGFQQLEVTALVTAGVDVNGGRAGDPAAYHEADGQYTVLGGTINIILIINGNLPPYTLVRTVVTATEAKTAALQELMAPSRYSRGIATGSGTDQIIVVSNPSSPYRYTDAGKHSKLGELIGSAVKDAVKEALYKETGLGPERQRNFLARWARYGIKDEDFWQEARRDGAILSREMFIERLNRLAGEERLVTLAAALIHLLDEYTWGLLSAGSVMEIGEKLIQSFAGKVSTCNRVHDPPGYLSRLFIELTIKLLDSSAEFNC</sequence>
<proteinExistence type="predicted"/>
<accession>D5XEQ2</accession>
<dbReference type="HOGENOM" id="CLU_056334_0_0_9"/>
<dbReference type="eggNOG" id="COG1865">
    <property type="taxonomic scope" value="Bacteria"/>
</dbReference>
<organism evidence="1 2">
    <name type="scientific">Thermincola potens (strain JR)</name>
    <dbReference type="NCBI Taxonomy" id="635013"/>
    <lineage>
        <taxon>Bacteria</taxon>
        <taxon>Bacillati</taxon>
        <taxon>Bacillota</taxon>
        <taxon>Clostridia</taxon>
        <taxon>Eubacteriales</taxon>
        <taxon>Thermincolaceae</taxon>
        <taxon>Thermincola</taxon>
    </lineage>
</organism>
<dbReference type="PANTHER" id="PTHR35336">
    <property type="entry name" value="ADENOSYLCOBINAMIDE AMIDOHYDROLASE"/>
    <property type="match status" value="1"/>
</dbReference>